<dbReference type="GO" id="GO:0004803">
    <property type="term" value="F:transposase activity"/>
    <property type="evidence" value="ECO:0007669"/>
    <property type="project" value="InterPro"/>
</dbReference>
<sequence length="92" mass="10371">MGQLRVYEKSNEITAIPDLLKSLFIEDCLVSVDAMGCQHSIADAIVDKQCDYLLAVKGNQGGLQENVLDSFRFALAMHQLPFLFYPLKRYVC</sequence>
<dbReference type="InterPro" id="IPR051698">
    <property type="entry name" value="Transposase_11-like"/>
</dbReference>
<dbReference type="InterPro" id="IPR047647">
    <property type="entry name" value="ISAs1_transpos"/>
</dbReference>
<name>A0A7K1SVY4_9SPHI</name>
<dbReference type="GO" id="GO:0006313">
    <property type="term" value="P:DNA transposition"/>
    <property type="evidence" value="ECO:0007669"/>
    <property type="project" value="InterPro"/>
</dbReference>
<organism evidence="2 3">
    <name type="scientific">Mucilaginibacter arboris</name>
    <dbReference type="NCBI Taxonomy" id="2682090"/>
    <lineage>
        <taxon>Bacteria</taxon>
        <taxon>Pseudomonadati</taxon>
        <taxon>Bacteroidota</taxon>
        <taxon>Sphingobacteriia</taxon>
        <taxon>Sphingobacteriales</taxon>
        <taxon>Sphingobacteriaceae</taxon>
        <taxon>Mucilaginibacter</taxon>
    </lineage>
</organism>
<evidence type="ECO:0000313" key="2">
    <source>
        <dbReference type="EMBL" id="MVN21388.1"/>
    </source>
</evidence>
<keyword evidence="3" id="KW-1185">Reference proteome</keyword>
<feature type="domain" description="Transposase IS4-like" evidence="1">
    <location>
        <begin position="7"/>
        <end position="62"/>
    </location>
</feature>
<dbReference type="Pfam" id="PF01609">
    <property type="entry name" value="DDE_Tnp_1"/>
    <property type="match status" value="1"/>
</dbReference>
<accession>A0A7K1SVY4</accession>
<evidence type="ECO:0000259" key="1">
    <source>
        <dbReference type="Pfam" id="PF01609"/>
    </source>
</evidence>
<dbReference type="Proteomes" id="UP000462014">
    <property type="component" value="Unassembled WGS sequence"/>
</dbReference>
<protein>
    <submittedName>
        <fullName evidence="2">ISAs1 family transposase</fullName>
    </submittedName>
</protein>
<comment type="caution">
    <text evidence="2">The sequence shown here is derived from an EMBL/GenBank/DDBJ whole genome shotgun (WGS) entry which is preliminary data.</text>
</comment>
<dbReference type="InterPro" id="IPR002559">
    <property type="entry name" value="Transposase_11"/>
</dbReference>
<gene>
    <name evidence="2" type="ORF">GO621_07540</name>
</gene>
<proteinExistence type="predicted"/>
<dbReference type="EMBL" id="WPIK01000005">
    <property type="protein sequence ID" value="MVN21388.1"/>
    <property type="molecule type" value="Genomic_DNA"/>
</dbReference>
<evidence type="ECO:0000313" key="3">
    <source>
        <dbReference type="Proteomes" id="UP000462014"/>
    </source>
</evidence>
<reference evidence="2 3" key="1">
    <citation type="submission" date="2019-12" db="EMBL/GenBank/DDBJ databases">
        <title>Mucilaginibacter sp. HMF7410 genome sequencing and assembly.</title>
        <authorList>
            <person name="Kang H."/>
            <person name="Cha I."/>
            <person name="Kim H."/>
            <person name="Joh K."/>
        </authorList>
    </citation>
    <scope>NUCLEOTIDE SEQUENCE [LARGE SCALE GENOMIC DNA]</scope>
    <source>
        <strain evidence="2 3">HMF7410</strain>
    </source>
</reference>
<dbReference type="PANTHER" id="PTHR30298">
    <property type="entry name" value="H REPEAT-ASSOCIATED PREDICTED TRANSPOSASE"/>
    <property type="match status" value="1"/>
</dbReference>
<dbReference type="PANTHER" id="PTHR30298:SF0">
    <property type="entry name" value="PROTEIN YBFL-RELATED"/>
    <property type="match status" value="1"/>
</dbReference>
<dbReference type="NCBIfam" id="NF033564">
    <property type="entry name" value="transpos_ISAs1"/>
    <property type="match status" value="1"/>
</dbReference>
<dbReference type="GO" id="GO:0003677">
    <property type="term" value="F:DNA binding"/>
    <property type="evidence" value="ECO:0007669"/>
    <property type="project" value="InterPro"/>
</dbReference>
<dbReference type="AlphaFoldDB" id="A0A7K1SVY4"/>